<accession>A0A7W6IG10</accession>
<sequence>MAMHRMKNRLNTSTMIWTAVLATFVTCTQSSLAAEYRLASGDTIELAIASTTQSQQRAVLGLDGTVSLPVLGEIKAAGLTLSELRSKVKAEIPKRMIRQRTAEGRELIFTLLPDEVTVNIAEYRPIYISGDVSRAGEQAFRPGMTVRHALAVAGGYDAMRIRLENPLTQMMDWKSEYEALQAQHAQVLLQIKRLKTELGEDSETSKNELERIGISEDLLAQISAVEDDRYNNRTESLKKETDYIRRRIVQSDTQIGILSEQQQKEKEAMQSDLDDLKSLKEFHDRGTVPITRVMDAKRASLVSASRLLQTMAQLEQSRKDREEVARSLDKVGEERRDNLLQELQNATIQLSSIRPRLTALQQKLLAFSGNSRLQSSRDFSNRPEIFITRKVTDRYERITSNEDTELMPGDVIEIALRMD</sequence>
<evidence type="ECO:0000313" key="5">
    <source>
        <dbReference type="EMBL" id="MBB4040793.1"/>
    </source>
</evidence>
<comment type="caution">
    <text evidence="5">The sequence shown here is derived from an EMBL/GenBank/DDBJ whole genome shotgun (WGS) entry which is preliminary data.</text>
</comment>
<gene>
    <name evidence="5" type="ORF">GGR34_002452</name>
</gene>
<dbReference type="RefSeq" id="WP_027316882.1">
    <property type="nucleotide sequence ID" value="NZ_JACIDC010000008.1"/>
</dbReference>
<dbReference type="InterPro" id="IPR058781">
    <property type="entry name" value="HH_AprE-like"/>
</dbReference>
<feature type="chain" id="PRO_5031423574" evidence="2">
    <location>
        <begin position="34"/>
        <end position="419"/>
    </location>
</feature>
<dbReference type="InterPro" id="IPR003715">
    <property type="entry name" value="Poly_export_N"/>
</dbReference>
<evidence type="ECO:0000256" key="1">
    <source>
        <dbReference type="ARBA" id="ARBA00022729"/>
    </source>
</evidence>
<protein>
    <submittedName>
        <fullName evidence="5">Polysaccharide export outer membrane protein</fullName>
    </submittedName>
</protein>
<dbReference type="AlphaFoldDB" id="A0A7W6IG10"/>
<dbReference type="Pfam" id="PF02563">
    <property type="entry name" value="Poly_export"/>
    <property type="match status" value="1"/>
</dbReference>
<dbReference type="Proteomes" id="UP000519439">
    <property type="component" value="Unassembled WGS sequence"/>
</dbReference>
<feature type="domain" description="Polysaccharide export protein N-terminal" evidence="3">
    <location>
        <begin position="33"/>
        <end position="98"/>
    </location>
</feature>
<evidence type="ECO:0000259" key="3">
    <source>
        <dbReference type="Pfam" id="PF02563"/>
    </source>
</evidence>
<proteinExistence type="predicted"/>
<dbReference type="InterPro" id="IPR049712">
    <property type="entry name" value="Poly_export"/>
</dbReference>
<evidence type="ECO:0000256" key="2">
    <source>
        <dbReference type="SAM" id="SignalP"/>
    </source>
</evidence>
<dbReference type="PANTHER" id="PTHR33619">
    <property type="entry name" value="POLYSACCHARIDE EXPORT PROTEIN GFCE-RELATED"/>
    <property type="match status" value="1"/>
</dbReference>
<name>A0A7W6IG10_9HYPH</name>
<evidence type="ECO:0000313" key="6">
    <source>
        <dbReference type="Proteomes" id="UP000519439"/>
    </source>
</evidence>
<dbReference type="PANTHER" id="PTHR33619:SF3">
    <property type="entry name" value="POLYSACCHARIDE EXPORT PROTEIN GFCE-RELATED"/>
    <property type="match status" value="1"/>
</dbReference>
<dbReference type="Pfam" id="PF25994">
    <property type="entry name" value="HH_AprE"/>
    <property type="match status" value="1"/>
</dbReference>
<dbReference type="Gene3D" id="3.10.560.10">
    <property type="entry name" value="Outer membrane lipoprotein wza domain like"/>
    <property type="match status" value="1"/>
</dbReference>
<keyword evidence="1 2" id="KW-0732">Signal</keyword>
<reference evidence="5 6" key="1">
    <citation type="submission" date="2020-08" db="EMBL/GenBank/DDBJ databases">
        <title>Genomic Encyclopedia of Type Strains, Phase IV (KMG-IV): sequencing the most valuable type-strain genomes for metagenomic binning, comparative biology and taxonomic classification.</title>
        <authorList>
            <person name="Goeker M."/>
        </authorList>
    </citation>
    <scope>NUCLEOTIDE SEQUENCE [LARGE SCALE GENOMIC DNA]</scope>
    <source>
        <strain evidence="5 6">DSM 15743</strain>
    </source>
</reference>
<feature type="domain" description="AprE-like long alpha-helical hairpin" evidence="4">
    <location>
        <begin position="174"/>
        <end position="362"/>
    </location>
</feature>
<evidence type="ECO:0000259" key="4">
    <source>
        <dbReference type="Pfam" id="PF25994"/>
    </source>
</evidence>
<feature type="signal peptide" evidence="2">
    <location>
        <begin position="1"/>
        <end position="33"/>
    </location>
</feature>
<dbReference type="EMBL" id="JACIDC010000008">
    <property type="protein sequence ID" value="MBB4040793.1"/>
    <property type="molecule type" value="Genomic_DNA"/>
</dbReference>
<dbReference type="Gene3D" id="3.30.1950.10">
    <property type="entry name" value="wza like domain"/>
    <property type="match status" value="1"/>
</dbReference>
<organism evidence="5 6">
    <name type="scientific">Microvirga flocculans</name>
    <dbReference type="NCBI Taxonomy" id="217168"/>
    <lineage>
        <taxon>Bacteria</taxon>
        <taxon>Pseudomonadati</taxon>
        <taxon>Pseudomonadota</taxon>
        <taxon>Alphaproteobacteria</taxon>
        <taxon>Hyphomicrobiales</taxon>
        <taxon>Methylobacteriaceae</taxon>
        <taxon>Microvirga</taxon>
    </lineage>
</organism>
<keyword evidence="6" id="KW-1185">Reference proteome</keyword>
<dbReference type="GO" id="GO:0015159">
    <property type="term" value="F:polysaccharide transmembrane transporter activity"/>
    <property type="evidence" value="ECO:0007669"/>
    <property type="project" value="InterPro"/>
</dbReference>